<dbReference type="InterPro" id="IPR010865">
    <property type="entry name" value="DUF1499"/>
</dbReference>
<dbReference type="PANTHER" id="PTHR34801">
    <property type="entry name" value="EXPRESSED PROTEIN"/>
    <property type="match status" value="1"/>
</dbReference>
<evidence type="ECO:0000313" key="4">
    <source>
        <dbReference type="Proteomes" id="UP000187735"/>
    </source>
</evidence>
<gene>
    <name evidence="3" type="ORF">Fuma_02052</name>
</gene>
<dbReference type="KEGG" id="fmr:Fuma_02052"/>
<dbReference type="PANTHER" id="PTHR34801:SF6">
    <property type="entry name" value="SLL1620 PROTEIN"/>
    <property type="match status" value="1"/>
</dbReference>
<name>A0A1P8WEG2_9PLAN</name>
<evidence type="ECO:0000256" key="2">
    <source>
        <dbReference type="SAM" id="Phobius"/>
    </source>
</evidence>
<dbReference type="STRING" id="1891926.Fuma_02052"/>
<evidence type="ECO:0000256" key="1">
    <source>
        <dbReference type="SAM" id="MobiDB-lite"/>
    </source>
</evidence>
<keyword evidence="2" id="KW-1133">Transmembrane helix</keyword>
<dbReference type="Proteomes" id="UP000187735">
    <property type="component" value="Chromosome"/>
</dbReference>
<feature type="region of interest" description="Disordered" evidence="1">
    <location>
        <begin position="1"/>
        <end position="35"/>
    </location>
</feature>
<feature type="transmembrane region" description="Helical" evidence="2">
    <location>
        <begin position="45"/>
        <end position="66"/>
    </location>
</feature>
<reference evidence="3 4" key="1">
    <citation type="journal article" date="2016" name="Front. Microbiol.">
        <title>Fuerstia marisgermanicae gen. nov., sp. nov., an Unusual Member of the Phylum Planctomycetes from the German Wadden Sea.</title>
        <authorList>
            <person name="Kohn T."/>
            <person name="Heuer A."/>
            <person name="Jogler M."/>
            <person name="Vollmers J."/>
            <person name="Boedeker C."/>
            <person name="Bunk B."/>
            <person name="Rast P."/>
            <person name="Borchert D."/>
            <person name="Glockner I."/>
            <person name="Freese H.M."/>
            <person name="Klenk H.P."/>
            <person name="Overmann J."/>
            <person name="Kaster A.K."/>
            <person name="Rohde M."/>
            <person name="Wiegand S."/>
            <person name="Jogler C."/>
        </authorList>
    </citation>
    <scope>NUCLEOTIDE SEQUENCE [LARGE SCALE GENOMIC DNA]</scope>
    <source>
        <strain evidence="3 4">NH11</strain>
    </source>
</reference>
<organism evidence="3 4">
    <name type="scientific">Fuerstiella marisgermanici</name>
    <dbReference type="NCBI Taxonomy" id="1891926"/>
    <lineage>
        <taxon>Bacteria</taxon>
        <taxon>Pseudomonadati</taxon>
        <taxon>Planctomycetota</taxon>
        <taxon>Planctomycetia</taxon>
        <taxon>Planctomycetales</taxon>
        <taxon>Planctomycetaceae</taxon>
        <taxon>Fuerstiella</taxon>
    </lineage>
</organism>
<sequence>METGRSRSKSIATNEIAGENNGSRMARRAATPNLPRPAGLNRMQIYLLIAGGVLAVGVAGVFLLSLTASPPKSLGVHDGKLAELPDTPNCVSTQTQNPDQRMTPLAYDGSPEGALSKLREIVESMPRSRIVEQRDLYLRAEFRSAVFRFVDDVEFLIDPESDQIHFRSASRVGHSDMGVNRDRMERIRERMVQAGTTTI</sequence>
<keyword evidence="2" id="KW-0812">Transmembrane</keyword>
<accession>A0A1P8WEG2</accession>
<evidence type="ECO:0000313" key="3">
    <source>
        <dbReference type="EMBL" id="APZ92441.1"/>
    </source>
</evidence>
<keyword evidence="2" id="KW-0472">Membrane</keyword>
<keyword evidence="4" id="KW-1185">Reference proteome</keyword>
<dbReference type="RefSeq" id="WP_218922417.1">
    <property type="nucleotide sequence ID" value="NZ_CP017641.1"/>
</dbReference>
<proteinExistence type="predicted"/>
<evidence type="ECO:0008006" key="5">
    <source>
        <dbReference type="Google" id="ProtNLM"/>
    </source>
</evidence>
<dbReference type="AlphaFoldDB" id="A0A1P8WEG2"/>
<protein>
    <recommendedName>
        <fullName evidence="5">DUF1499 domain-containing protein</fullName>
    </recommendedName>
</protein>
<dbReference type="EMBL" id="CP017641">
    <property type="protein sequence ID" value="APZ92441.1"/>
    <property type="molecule type" value="Genomic_DNA"/>
</dbReference>
<dbReference type="Pfam" id="PF07386">
    <property type="entry name" value="DUF1499"/>
    <property type="match status" value="1"/>
</dbReference>